<accession>A0AAP0PR44</accession>
<name>A0AAP0PR44_9MAGN</name>
<dbReference type="Proteomes" id="UP001420932">
    <property type="component" value="Unassembled WGS sequence"/>
</dbReference>
<dbReference type="EMBL" id="JBBNAF010000004">
    <property type="protein sequence ID" value="KAK9151599.1"/>
    <property type="molecule type" value="Genomic_DNA"/>
</dbReference>
<reference evidence="1 2" key="1">
    <citation type="submission" date="2024-01" db="EMBL/GenBank/DDBJ databases">
        <title>Genome assemblies of Stephania.</title>
        <authorList>
            <person name="Yang L."/>
        </authorList>
    </citation>
    <scope>NUCLEOTIDE SEQUENCE [LARGE SCALE GENOMIC DNA]</scope>
    <source>
        <strain evidence="1">YNDBR</strain>
        <tissue evidence="1">Leaf</tissue>
    </source>
</reference>
<gene>
    <name evidence="1" type="ORF">Syun_009908</name>
</gene>
<keyword evidence="2" id="KW-1185">Reference proteome</keyword>
<sequence length="151" mass="16527">MLTYKIQPRLGATSVTRMLNPQGRGRMDDEDMDDLDGATEETTLLDEDFCHNMLNFHSLVLVLVLVATLDKNSVVLRHCKDPELGNPIKTSISATVTEEALNGTITIKPLPIGTSVSGKVDKQSARFIGVTVFFAFAFSCRLTNNLPTSLV</sequence>
<protein>
    <submittedName>
        <fullName evidence="1">Uncharacterized protein</fullName>
    </submittedName>
</protein>
<proteinExistence type="predicted"/>
<dbReference type="PANTHER" id="PTHR44272">
    <property type="entry name" value="DNAJ DOMAIN (PROKARYOTIC HEAT SHOCK PROTEIN)"/>
    <property type="match status" value="1"/>
</dbReference>
<evidence type="ECO:0000313" key="2">
    <source>
        <dbReference type="Proteomes" id="UP001420932"/>
    </source>
</evidence>
<dbReference type="AlphaFoldDB" id="A0AAP0PR44"/>
<organism evidence="1 2">
    <name type="scientific">Stephania yunnanensis</name>
    <dbReference type="NCBI Taxonomy" id="152371"/>
    <lineage>
        <taxon>Eukaryota</taxon>
        <taxon>Viridiplantae</taxon>
        <taxon>Streptophyta</taxon>
        <taxon>Embryophyta</taxon>
        <taxon>Tracheophyta</taxon>
        <taxon>Spermatophyta</taxon>
        <taxon>Magnoliopsida</taxon>
        <taxon>Ranunculales</taxon>
        <taxon>Menispermaceae</taxon>
        <taxon>Menispermoideae</taxon>
        <taxon>Cissampelideae</taxon>
        <taxon>Stephania</taxon>
    </lineage>
</organism>
<dbReference type="PANTHER" id="PTHR44272:SF3">
    <property type="entry name" value="J DOMAIN-CONTAINING PROTEIN"/>
    <property type="match status" value="1"/>
</dbReference>
<evidence type="ECO:0000313" key="1">
    <source>
        <dbReference type="EMBL" id="KAK9151599.1"/>
    </source>
</evidence>
<dbReference type="InterPro" id="IPR052812">
    <property type="entry name" value="Plant_DnaJ_domain"/>
</dbReference>
<comment type="caution">
    <text evidence="1">The sequence shown here is derived from an EMBL/GenBank/DDBJ whole genome shotgun (WGS) entry which is preliminary data.</text>
</comment>